<dbReference type="InterPro" id="IPR011042">
    <property type="entry name" value="6-blade_b-propeller_TolB-like"/>
</dbReference>
<dbReference type="Proteomes" id="UP001340816">
    <property type="component" value="Chromosome"/>
</dbReference>
<organism evidence="1 2">
    <name type="scientific">Streptomyces phaeochromogenes</name>
    <dbReference type="NCBI Taxonomy" id="1923"/>
    <lineage>
        <taxon>Bacteria</taxon>
        <taxon>Bacillati</taxon>
        <taxon>Actinomycetota</taxon>
        <taxon>Actinomycetes</taxon>
        <taxon>Kitasatosporales</taxon>
        <taxon>Streptomycetaceae</taxon>
        <taxon>Streptomyces</taxon>
        <taxon>Streptomyces phaeochromogenes group</taxon>
    </lineage>
</organism>
<gene>
    <name evidence="1" type="ORF">OHB35_46650</name>
</gene>
<dbReference type="EMBL" id="CP109135">
    <property type="protein sequence ID" value="WSD20126.1"/>
    <property type="molecule type" value="Genomic_DNA"/>
</dbReference>
<protein>
    <recommendedName>
        <fullName evidence="3">SMP-30/Gluconolactonase/LRE-like region domain-containing protein</fullName>
    </recommendedName>
</protein>
<name>A0ABZ1HRJ2_STRPH</name>
<dbReference type="Gene3D" id="2.120.10.30">
    <property type="entry name" value="TolB, C-terminal domain"/>
    <property type="match status" value="1"/>
</dbReference>
<evidence type="ECO:0000313" key="1">
    <source>
        <dbReference type="EMBL" id="WSD20126.1"/>
    </source>
</evidence>
<evidence type="ECO:0008006" key="3">
    <source>
        <dbReference type="Google" id="ProtNLM"/>
    </source>
</evidence>
<reference evidence="1 2" key="1">
    <citation type="submission" date="2022-10" db="EMBL/GenBank/DDBJ databases">
        <title>The complete genomes of actinobacterial strains from the NBC collection.</title>
        <authorList>
            <person name="Joergensen T.S."/>
            <person name="Alvarez Arevalo M."/>
            <person name="Sterndorff E.B."/>
            <person name="Faurdal D."/>
            <person name="Vuksanovic O."/>
            <person name="Mourched A.-S."/>
            <person name="Charusanti P."/>
            <person name="Shaw S."/>
            <person name="Blin K."/>
            <person name="Weber T."/>
        </authorList>
    </citation>
    <scope>NUCLEOTIDE SEQUENCE [LARGE SCALE GENOMIC DNA]</scope>
    <source>
        <strain evidence="1 2">NBC 01752</strain>
    </source>
</reference>
<keyword evidence="2" id="KW-1185">Reference proteome</keyword>
<dbReference type="SUPFAM" id="SSF63829">
    <property type="entry name" value="Calcium-dependent phosphotriesterase"/>
    <property type="match status" value="1"/>
</dbReference>
<proteinExistence type="predicted"/>
<dbReference type="RefSeq" id="WP_326761961.1">
    <property type="nucleotide sequence ID" value="NZ_CP109135.1"/>
</dbReference>
<accession>A0ABZ1HRJ2</accession>
<sequence length="304" mass="30593">MDSMLRSRTATRLPLDRPARSLTRRGRALGVALALGALLASGATMTLAAPAVAAAGDVKCPSTDCALIAPAAGSPVAIAPDNAGAVYLAYSGGDLLKLDLATGALTTVTTGLGNLRGVAVADGNAYITAFDGTLQQVTLATGSRRTLAAGLPSLFGVTRVGTTTYVTDGNGEIVAVPDGGTPRVVATGLGFSYGIAFDKAGLAYTADMMTGRILQTNVATGTARVLASQTYEPTSISVGPDGLVYFMVANEVKRVNPTTGVQAHVTNIVGVNSFSFSLAASGDAYTTGSGGGDGLWRINGLTSR</sequence>
<evidence type="ECO:0000313" key="2">
    <source>
        <dbReference type="Proteomes" id="UP001340816"/>
    </source>
</evidence>